<sequence>MKLLGVAPFFVSTVASIAASEYFFNRYSYDIESYLETHKKSKLKSWTRLLYNIHLQVSSILIKGYQYLVNRASPCQGTYGGKVDHMIVYPIKSASKGIVVTEWEVDEYGLKYDRQYMFSVFDEKLNCYKPLTLKDSQKLALLDAKYNATEKTFTFTYPIAGSETNENGILELPCAMTPEFVAKYSSYGEKQVDIKLWAVKMQGYIFDKILTEEFLESIALPKNAVLLFSPNGKLCRVGSPKSVDRSTLFQDYYPILLCSQESYDQVKGAVGEAGDYLRLETFRPNLIIKDVERPFVEDLYYKFDILSHTDNSRFNFTAPLKCIRCSVPNIDIEKGVMDKKGTVSKVMSTYRRVDETNPYSSCFGIYVINHQSNFTIKQGDTVDVLSKKCKKMDEDPFDG</sequence>
<evidence type="ECO:0000259" key="2">
    <source>
        <dbReference type="PROSITE" id="PS51340"/>
    </source>
</evidence>
<organism evidence="3 4">
    <name type="scientific">[Candida] arabinofermentans NRRL YB-2248</name>
    <dbReference type="NCBI Taxonomy" id="983967"/>
    <lineage>
        <taxon>Eukaryota</taxon>
        <taxon>Fungi</taxon>
        <taxon>Dikarya</taxon>
        <taxon>Ascomycota</taxon>
        <taxon>Saccharomycotina</taxon>
        <taxon>Pichiomycetes</taxon>
        <taxon>Pichiales</taxon>
        <taxon>Pichiaceae</taxon>
        <taxon>Ogataea</taxon>
        <taxon>Ogataea/Candida clade</taxon>
    </lineage>
</organism>
<dbReference type="GO" id="GO:0030170">
    <property type="term" value="F:pyridoxal phosphate binding"/>
    <property type="evidence" value="ECO:0007669"/>
    <property type="project" value="InterPro"/>
</dbReference>
<dbReference type="GO" id="GO:0003824">
    <property type="term" value="F:catalytic activity"/>
    <property type="evidence" value="ECO:0007669"/>
    <property type="project" value="InterPro"/>
</dbReference>
<keyword evidence="4" id="KW-1185">Reference proteome</keyword>
<dbReference type="Pfam" id="PF03473">
    <property type="entry name" value="MOSC"/>
    <property type="match status" value="1"/>
</dbReference>
<dbReference type="GO" id="GO:0030151">
    <property type="term" value="F:molybdenum ion binding"/>
    <property type="evidence" value="ECO:0007669"/>
    <property type="project" value="InterPro"/>
</dbReference>
<keyword evidence="1" id="KW-0732">Signal</keyword>
<name>A0A1E4T959_9ASCO</name>
<dbReference type="AlphaFoldDB" id="A0A1E4T959"/>
<dbReference type="EMBL" id="KV453847">
    <property type="protein sequence ID" value="ODV88269.1"/>
    <property type="molecule type" value="Genomic_DNA"/>
</dbReference>
<accession>A0A1E4T959</accession>
<dbReference type="PROSITE" id="PS51340">
    <property type="entry name" value="MOSC"/>
    <property type="match status" value="1"/>
</dbReference>
<feature type="domain" description="MOSC" evidence="2">
    <location>
        <begin position="227"/>
        <end position="385"/>
    </location>
</feature>
<gene>
    <name evidence="3" type="ORF">CANARDRAFT_5563</name>
</gene>
<evidence type="ECO:0000313" key="4">
    <source>
        <dbReference type="Proteomes" id="UP000094801"/>
    </source>
</evidence>
<feature type="chain" id="PRO_5009163132" description="MOSC domain-containing protein" evidence="1">
    <location>
        <begin position="20"/>
        <end position="399"/>
    </location>
</feature>
<evidence type="ECO:0000313" key="3">
    <source>
        <dbReference type="EMBL" id="ODV88269.1"/>
    </source>
</evidence>
<feature type="signal peptide" evidence="1">
    <location>
        <begin position="1"/>
        <end position="19"/>
    </location>
</feature>
<dbReference type="Proteomes" id="UP000094801">
    <property type="component" value="Unassembled WGS sequence"/>
</dbReference>
<reference evidence="4" key="1">
    <citation type="submission" date="2016-04" db="EMBL/GenBank/DDBJ databases">
        <title>Comparative genomics of biotechnologically important yeasts.</title>
        <authorList>
            <consortium name="DOE Joint Genome Institute"/>
            <person name="Riley R."/>
            <person name="Haridas S."/>
            <person name="Wolfe K.H."/>
            <person name="Lopes M.R."/>
            <person name="Hittinger C.T."/>
            <person name="Goker M."/>
            <person name="Salamov A."/>
            <person name="Wisecaver J."/>
            <person name="Long T.M."/>
            <person name="Aerts A.L."/>
            <person name="Barry K."/>
            <person name="Choi C."/>
            <person name="Clum A."/>
            <person name="Coughlan A.Y."/>
            <person name="Deshpande S."/>
            <person name="Douglass A.P."/>
            <person name="Hanson S.J."/>
            <person name="Klenk H.-P."/>
            <person name="Labutti K."/>
            <person name="Lapidus A."/>
            <person name="Lindquist E."/>
            <person name="Lipzen A."/>
            <person name="Meier-Kolthoff J.P."/>
            <person name="Ohm R.A."/>
            <person name="Otillar R.P."/>
            <person name="Pangilinan J."/>
            <person name="Peng Y."/>
            <person name="Rokas A."/>
            <person name="Rosa C.A."/>
            <person name="Scheuner C."/>
            <person name="Sibirny A.A."/>
            <person name="Slot J.C."/>
            <person name="Stielow J.B."/>
            <person name="Sun H."/>
            <person name="Kurtzman C.P."/>
            <person name="Blackwell M."/>
            <person name="Grigoriev I.V."/>
            <person name="Jeffries T.W."/>
        </authorList>
    </citation>
    <scope>NUCLEOTIDE SEQUENCE [LARGE SCALE GENOMIC DNA]</scope>
    <source>
        <strain evidence="4">NRRL YB-2248</strain>
    </source>
</reference>
<dbReference type="Pfam" id="PF03476">
    <property type="entry name" value="MOSC_N"/>
    <property type="match status" value="1"/>
</dbReference>
<dbReference type="STRING" id="983967.A0A1E4T959"/>
<evidence type="ECO:0000256" key="1">
    <source>
        <dbReference type="SAM" id="SignalP"/>
    </source>
</evidence>
<proteinExistence type="predicted"/>
<dbReference type="OrthoDB" id="17255at2759"/>
<protein>
    <recommendedName>
        <fullName evidence="2">MOSC domain-containing protein</fullName>
    </recommendedName>
</protein>
<dbReference type="InterPro" id="IPR005302">
    <property type="entry name" value="MoCF_Sase_C"/>
</dbReference>
<dbReference type="InterPro" id="IPR005303">
    <property type="entry name" value="MOCOS_middle"/>
</dbReference>